<evidence type="ECO:0000256" key="4">
    <source>
        <dbReference type="ARBA" id="ARBA00024042"/>
    </source>
</evidence>
<comment type="cofactor">
    <cofactor evidence="1">
        <name>FMN</name>
        <dbReference type="ChEBI" id="CHEBI:58210"/>
    </cofactor>
</comment>
<dbReference type="SMR" id="A0A1I7S7W4"/>
<dbReference type="GO" id="GO:0005782">
    <property type="term" value="C:peroxisomal matrix"/>
    <property type="evidence" value="ECO:0007669"/>
    <property type="project" value="TreeGrafter"/>
</dbReference>
<dbReference type="InterPro" id="IPR012133">
    <property type="entry name" value="Alpha-hydoxy_acid_DH_FMN"/>
</dbReference>
<evidence type="ECO:0000313" key="13">
    <source>
        <dbReference type="Proteomes" id="UP000659654"/>
    </source>
</evidence>
<reference evidence="14" key="1">
    <citation type="submission" date="2016-11" db="UniProtKB">
        <authorList>
            <consortium name="WormBaseParasite"/>
        </authorList>
    </citation>
    <scope>IDENTIFICATION</scope>
</reference>
<dbReference type="PIRSF" id="PIRSF000138">
    <property type="entry name" value="Al-hdrx_acd_dh"/>
    <property type="match status" value="1"/>
</dbReference>
<feature type="active site" description="Proton acceptor" evidence="7">
    <location>
        <position position="281"/>
    </location>
</feature>
<dbReference type="OrthoDB" id="25826at2759"/>
<dbReference type="PANTHER" id="PTHR10578">
    <property type="entry name" value="S -2-HYDROXY-ACID OXIDASE-RELATED"/>
    <property type="match status" value="1"/>
</dbReference>
<dbReference type="WBParaSite" id="BXY_0910700.1">
    <property type="protein sequence ID" value="BXY_0910700.1"/>
    <property type="gene ID" value="BXY_0910700"/>
</dbReference>
<feature type="binding site" evidence="8">
    <location>
        <position position="257"/>
    </location>
    <ligand>
        <name>FMN</name>
        <dbReference type="ChEBI" id="CHEBI:58210"/>
    </ligand>
</feature>
<dbReference type="Proteomes" id="UP000582659">
    <property type="component" value="Unassembled WGS sequence"/>
</dbReference>
<comment type="catalytic activity">
    <reaction evidence="6">
        <text>2-hydroxyoctanoate + O2 = 2-oxooctanoate + H2O2</text>
        <dbReference type="Rhea" id="RHEA:67940"/>
        <dbReference type="ChEBI" id="CHEBI:15379"/>
        <dbReference type="ChEBI" id="CHEBI:16240"/>
        <dbReference type="ChEBI" id="CHEBI:133514"/>
        <dbReference type="ChEBI" id="CHEBI:176689"/>
    </reaction>
    <physiologicalReaction direction="left-to-right" evidence="6">
        <dbReference type="Rhea" id="RHEA:67941"/>
    </physiologicalReaction>
</comment>
<feature type="binding site" evidence="8">
    <location>
        <position position="279"/>
    </location>
    <ligand>
        <name>FMN</name>
        <dbReference type="ChEBI" id="CHEBI:58210"/>
    </ligand>
</feature>
<feature type="binding site" evidence="8">
    <location>
        <position position="189"/>
    </location>
    <ligand>
        <name>glyoxylate</name>
        <dbReference type="ChEBI" id="CHEBI:36655"/>
    </ligand>
</feature>
<dbReference type="CDD" id="cd02809">
    <property type="entry name" value="alpha_hydroxyacid_oxid_FMN"/>
    <property type="match status" value="1"/>
</dbReference>
<evidence type="ECO:0000313" key="14">
    <source>
        <dbReference type="WBParaSite" id="BXY_0910700.1"/>
    </source>
</evidence>
<dbReference type="AlphaFoldDB" id="A0A1I7S7W4"/>
<dbReference type="InterPro" id="IPR037396">
    <property type="entry name" value="FMN_HAD"/>
</dbReference>
<organism evidence="12 14">
    <name type="scientific">Bursaphelenchus xylophilus</name>
    <name type="common">Pinewood nematode worm</name>
    <name type="synonym">Aphelenchoides xylophilus</name>
    <dbReference type="NCBI Taxonomy" id="6326"/>
    <lineage>
        <taxon>Eukaryota</taxon>
        <taxon>Metazoa</taxon>
        <taxon>Ecdysozoa</taxon>
        <taxon>Nematoda</taxon>
        <taxon>Chromadorea</taxon>
        <taxon>Rhabditida</taxon>
        <taxon>Tylenchina</taxon>
        <taxon>Tylenchomorpha</taxon>
        <taxon>Aphelenchoidea</taxon>
        <taxon>Aphelenchoididae</taxon>
        <taxon>Bursaphelenchus</taxon>
    </lineage>
</organism>
<feature type="binding site" evidence="8">
    <location>
        <position position="128"/>
    </location>
    <ligand>
        <name>FMN</name>
        <dbReference type="ChEBI" id="CHEBI:58210"/>
    </ligand>
</feature>
<protein>
    <recommendedName>
        <fullName evidence="2">(S)-2-hydroxy-acid oxidase</fullName>
        <ecNumber evidence="2">1.1.3.15</ecNumber>
    </recommendedName>
</protein>
<feature type="binding site" evidence="8">
    <location>
        <position position="284"/>
    </location>
    <ligand>
        <name>glyoxylate</name>
        <dbReference type="ChEBI" id="CHEBI:36655"/>
    </ligand>
</feature>
<reference evidence="11" key="2">
    <citation type="submission" date="2020-08" db="EMBL/GenBank/DDBJ databases">
        <authorList>
            <person name="Kikuchi T."/>
        </authorList>
    </citation>
    <scope>NUCLEOTIDE SEQUENCE</scope>
    <source>
        <strain evidence="10">Ka4C1</strain>
    </source>
</reference>
<dbReference type="EMBL" id="CAJFCV020000001">
    <property type="protein sequence ID" value="CAG9087139.1"/>
    <property type="molecule type" value="Genomic_DNA"/>
</dbReference>
<gene>
    <name evidence="10" type="ORF">BXYJ_LOCUS2134</name>
</gene>
<keyword evidence="13" id="KW-1185">Reference proteome</keyword>
<dbReference type="Proteomes" id="UP000095284">
    <property type="component" value="Unplaced"/>
</dbReference>
<feature type="binding site" evidence="8">
    <location>
        <position position="152"/>
    </location>
    <ligand>
        <name>FMN</name>
        <dbReference type="ChEBI" id="CHEBI:58210"/>
    </ligand>
</feature>
<feature type="binding site" evidence="8">
    <location>
        <begin position="335"/>
        <end position="336"/>
    </location>
    <ligand>
        <name>FMN</name>
        <dbReference type="ChEBI" id="CHEBI:58210"/>
    </ligand>
</feature>
<dbReference type="Proteomes" id="UP000659654">
    <property type="component" value="Unassembled WGS sequence"/>
</dbReference>
<evidence type="ECO:0000256" key="2">
    <source>
        <dbReference type="ARBA" id="ARBA00013087"/>
    </source>
</evidence>
<dbReference type="PROSITE" id="PS51349">
    <property type="entry name" value="FMN_HYDROXY_ACID_DH_2"/>
    <property type="match status" value="1"/>
</dbReference>
<feature type="binding site" evidence="8">
    <location>
        <begin position="312"/>
        <end position="316"/>
    </location>
    <ligand>
        <name>FMN</name>
        <dbReference type="ChEBI" id="CHEBI:58210"/>
    </ligand>
</feature>
<dbReference type="PANTHER" id="PTHR10578:SF149">
    <property type="entry name" value="2-HYDROXYACID OXIDASE 2"/>
    <property type="match status" value="1"/>
</dbReference>
<feature type="binding site" evidence="8">
    <location>
        <position position="281"/>
    </location>
    <ligand>
        <name>glyoxylate</name>
        <dbReference type="ChEBI" id="CHEBI:36655"/>
    </ligand>
</feature>
<dbReference type="EC" id="1.1.3.15" evidence="2"/>
<evidence type="ECO:0000313" key="12">
    <source>
        <dbReference type="Proteomes" id="UP000095284"/>
    </source>
</evidence>
<evidence type="ECO:0000313" key="10">
    <source>
        <dbReference type="EMBL" id="CAD5210849.1"/>
    </source>
</evidence>
<dbReference type="GO" id="GO:0003973">
    <property type="term" value="F:(S)-2-hydroxy-acid oxidase activity"/>
    <property type="evidence" value="ECO:0007669"/>
    <property type="project" value="UniProtKB-EC"/>
</dbReference>
<feature type="binding site" evidence="8">
    <location>
        <position position="180"/>
    </location>
    <ligand>
        <name>FMN</name>
        <dbReference type="ChEBI" id="CHEBI:58210"/>
    </ligand>
</feature>
<dbReference type="eggNOG" id="KOG0538">
    <property type="taxonomic scope" value="Eukaryota"/>
</dbReference>
<accession>A0A1I7S7W4</accession>
<feature type="binding site" evidence="8">
    <location>
        <begin position="99"/>
        <end position="101"/>
    </location>
    <ligand>
        <name>FMN</name>
        <dbReference type="ChEBI" id="CHEBI:58210"/>
    </ligand>
</feature>
<dbReference type="FunFam" id="3.20.20.70:FF:000056">
    <property type="entry name" value="hydroxyacid oxidase 2"/>
    <property type="match status" value="1"/>
</dbReference>
<evidence type="ECO:0000256" key="6">
    <source>
        <dbReference type="ARBA" id="ARBA00029327"/>
    </source>
</evidence>
<comment type="similarity">
    <text evidence="4">Belongs to the FMN-dependent alpha-hydroxy acid dehydrogenase family.</text>
</comment>
<dbReference type="InterPro" id="IPR008259">
    <property type="entry name" value="FMN_hydac_DH_AS"/>
</dbReference>
<evidence type="ECO:0000256" key="1">
    <source>
        <dbReference type="ARBA" id="ARBA00001917"/>
    </source>
</evidence>
<feature type="binding site" evidence="8">
    <location>
        <position position="36"/>
    </location>
    <ligand>
        <name>glyoxylate</name>
        <dbReference type="ChEBI" id="CHEBI:36655"/>
    </ligand>
</feature>
<feature type="binding site" evidence="8">
    <location>
        <position position="154"/>
    </location>
    <ligand>
        <name>glyoxylate</name>
        <dbReference type="ChEBI" id="CHEBI:36655"/>
    </ligand>
</feature>
<evidence type="ECO:0000256" key="5">
    <source>
        <dbReference type="ARBA" id="ARBA00029325"/>
    </source>
</evidence>
<evidence type="ECO:0000259" key="9">
    <source>
        <dbReference type="PROSITE" id="PS51349"/>
    </source>
</evidence>
<dbReference type="InterPro" id="IPR000262">
    <property type="entry name" value="FMN-dep_DH"/>
</dbReference>
<sequence>MLRLSGIRMSQLTRFVSLDEVERHAIQLLPKSVRDYYQSGADDEQTLARNARMFSKYLIRPVALRDVSQLDPKTHIILKDKNGNIAFDHVFDYPLAIAPSAFQKMAHVEGEAATARAAGETNTLMVNSTISTTKLEDVAAAGKPSDAQLFFQLYVYKDRSLTETLVRRAESAGFKALVLTVDAPTFGRRRADERNGFELPKHLEMANFADQLHARTKTGASGTSGLSAYTNSLFDQSLNWKDLTWLVNTTKLPVIVKGVMRADDAVKAIEHGAAAIIVSNHGGRQLDHAPATIEALPEVVKAVNGRVPVFIDGGIRAGTDIFKALALGASMCFVGRPVLHGLAVGGADGVKHVLNILRTEFKYALLLAGCPSIKSIRETKDIVVHEHYYAKL</sequence>
<keyword evidence="8" id="KW-0285">Flavoprotein</keyword>
<evidence type="ECO:0000256" key="8">
    <source>
        <dbReference type="PIRSR" id="PIRSR000138-2"/>
    </source>
</evidence>
<keyword evidence="3" id="KW-0560">Oxidoreductase</keyword>
<dbReference type="GO" id="GO:0010181">
    <property type="term" value="F:FMN binding"/>
    <property type="evidence" value="ECO:0007669"/>
    <property type="project" value="InterPro"/>
</dbReference>
<dbReference type="InterPro" id="IPR013785">
    <property type="entry name" value="Aldolase_TIM"/>
</dbReference>
<dbReference type="GO" id="GO:0001561">
    <property type="term" value="P:fatty acid alpha-oxidation"/>
    <property type="evidence" value="ECO:0007669"/>
    <property type="project" value="TreeGrafter"/>
</dbReference>
<feature type="domain" description="FMN hydroxy acid dehydrogenase" evidence="9">
    <location>
        <begin position="10"/>
        <end position="386"/>
    </location>
</feature>
<evidence type="ECO:0000313" key="11">
    <source>
        <dbReference type="EMBL" id="CAG9087139.1"/>
    </source>
</evidence>
<evidence type="ECO:0000256" key="3">
    <source>
        <dbReference type="ARBA" id="ARBA00023002"/>
    </source>
</evidence>
<dbReference type="SUPFAM" id="SSF51395">
    <property type="entry name" value="FMN-linked oxidoreductases"/>
    <property type="match status" value="1"/>
</dbReference>
<name>A0A1I7S7W4_BURXY</name>
<comment type="catalytic activity">
    <reaction evidence="5">
        <text>a (2S)-2-hydroxycarboxylate + O2 = a 2-oxocarboxylate + H2O2</text>
        <dbReference type="Rhea" id="RHEA:16789"/>
        <dbReference type="ChEBI" id="CHEBI:15379"/>
        <dbReference type="ChEBI" id="CHEBI:16240"/>
        <dbReference type="ChEBI" id="CHEBI:35179"/>
        <dbReference type="ChEBI" id="CHEBI:58123"/>
        <dbReference type="EC" id="1.1.3.15"/>
    </reaction>
    <physiologicalReaction direction="left-to-right" evidence="5">
        <dbReference type="Rhea" id="RHEA:16790"/>
    </physiologicalReaction>
</comment>
<evidence type="ECO:0000256" key="7">
    <source>
        <dbReference type="PIRSR" id="PIRSR000138-1"/>
    </source>
</evidence>
<keyword evidence="8" id="KW-0288">FMN</keyword>
<proteinExistence type="inferred from homology"/>
<dbReference type="Pfam" id="PF01070">
    <property type="entry name" value="FMN_dh"/>
    <property type="match status" value="1"/>
</dbReference>
<dbReference type="Gene3D" id="3.20.20.70">
    <property type="entry name" value="Aldolase class I"/>
    <property type="match status" value="1"/>
</dbReference>
<dbReference type="EMBL" id="CAJFDI010000001">
    <property type="protein sequence ID" value="CAD5210849.1"/>
    <property type="molecule type" value="Genomic_DNA"/>
</dbReference>
<dbReference type="PROSITE" id="PS00557">
    <property type="entry name" value="FMN_HYDROXY_ACID_DH_1"/>
    <property type="match status" value="1"/>
</dbReference>